<protein>
    <submittedName>
        <fullName evidence="2">Uncharacterized protein</fullName>
    </submittedName>
</protein>
<evidence type="ECO:0000256" key="1">
    <source>
        <dbReference type="SAM" id="MobiDB-lite"/>
    </source>
</evidence>
<dbReference type="AlphaFoldDB" id="A0A7S0ZPB6"/>
<dbReference type="EMBL" id="HBFQ01003698">
    <property type="protein sequence ID" value="CAD8828217.1"/>
    <property type="molecule type" value="Transcribed_RNA"/>
</dbReference>
<gene>
    <name evidence="2" type="ORF">NSCI0253_LOCUS2563</name>
</gene>
<name>A0A7S0ZPB6_NOCSC</name>
<feature type="region of interest" description="Disordered" evidence="1">
    <location>
        <begin position="149"/>
        <end position="179"/>
    </location>
</feature>
<organism evidence="2">
    <name type="scientific">Noctiluca scintillans</name>
    <name type="common">Sea sparkle</name>
    <name type="synonym">Red tide dinoflagellate</name>
    <dbReference type="NCBI Taxonomy" id="2966"/>
    <lineage>
        <taxon>Eukaryota</taxon>
        <taxon>Sar</taxon>
        <taxon>Alveolata</taxon>
        <taxon>Dinophyceae</taxon>
        <taxon>Noctilucales</taxon>
        <taxon>Noctilucaceae</taxon>
        <taxon>Noctiluca</taxon>
    </lineage>
</organism>
<feature type="compositionally biased region" description="Basic and acidic residues" evidence="1">
    <location>
        <begin position="162"/>
        <end position="178"/>
    </location>
</feature>
<evidence type="ECO:0000313" key="2">
    <source>
        <dbReference type="EMBL" id="CAD8828217.1"/>
    </source>
</evidence>
<proteinExistence type="predicted"/>
<sequence length="440" mass="47629">MPAQLAGQISAYHAEKKCGFISRVFQTSPMQQVETWSFVDSDFTTGASAKLKDKLLVYFEVGGTDHCGRWRAAKVTPAPRDQDMLDTAFGRSAYELVNSVGGAVSAAASTKAVATQAKAKPKASRKQLSKTEVRLCPILGVVGELAAPAQTSGVKEEEDPDVEARGAEESVDGKRETSPIDNYTADLASSKIIRKHAAAFFTLTEAEQIQQVEDLCCQIDTSAAEADIVSLGKCMVKTAAWLKPPQLIASAGDGMQKRLRASFLVGFLALDVDEEASCRRVRHGLEHAQQLVASFEKRASVDVTQAVGGKQWRRIRECVGSLPPTSGQAESKHEARIKEQEVKIEVKEELSFDNDEGLRVARKLTRCSLQILGGRGTVCDVVGHIQADAKLSARASRAFASDAILRGYVDKIVQELCSDSGKRRKTPVDGHAVVWKLAVE</sequence>
<reference evidence="2" key="1">
    <citation type="submission" date="2021-01" db="EMBL/GenBank/DDBJ databases">
        <authorList>
            <person name="Corre E."/>
            <person name="Pelletier E."/>
            <person name="Niang G."/>
            <person name="Scheremetjew M."/>
            <person name="Finn R."/>
            <person name="Kale V."/>
            <person name="Holt S."/>
            <person name="Cochrane G."/>
            <person name="Meng A."/>
            <person name="Brown T."/>
            <person name="Cohen L."/>
        </authorList>
    </citation>
    <scope>NUCLEOTIDE SEQUENCE</scope>
</reference>
<accession>A0A7S0ZPB6</accession>